<reference evidence="1 2" key="1">
    <citation type="journal article" date="2016" name="Nat. Commun.">
        <title>Thousands of microbial genomes shed light on interconnected biogeochemical processes in an aquifer system.</title>
        <authorList>
            <person name="Anantharaman K."/>
            <person name="Brown C.T."/>
            <person name="Hug L.A."/>
            <person name="Sharon I."/>
            <person name="Castelle C.J."/>
            <person name="Probst A.J."/>
            <person name="Thomas B.C."/>
            <person name="Singh A."/>
            <person name="Wilkins M.J."/>
            <person name="Karaoz U."/>
            <person name="Brodie E.L."/>
            <person name="Williams K.H."/>
            <person name="Hubbard S.S."/>
            <person name="Banfield J.F."/>
        </authorList>
    </citation>
    <scope>NUCLEOTIDE SEQUENCE [LARGE SCALE GENOMIC DNA]</scope>
</reference>
<evidence type="ECO:0000313" key="2">
    <source>
        <dbReference type="Proteomes" id="UP000178495"/>
    </source>
</evidence>
<accession>A0A1G2CIZ1</accession>
<gene>
    <name evidence="1" type="ORF">A3A43_03130</name>
</gene>
<sequence length="87" mass="9332">MGHGDANAIQIGWQNLDASITKIVVYRSLAEGGPWSQLLVHGYSSATNPYAVQIVDDTIGTPHYYKMEARDQAGAVVATYGPLLLSP</sequence>
<name>A0A1G2CIZ1_9BACT</name>
<dbReference type="AlphaFoldDB" id="A0A1G2CIZ1"/>
<comment type="caution">
    <text evidence="1">The sequence shown here is derived from an EMBL/GenBank/DDBJ whole genome shotgun (WGS) entry which is preliminary data.</text>
</comment>
<dbReference type="EMBL" id="MHLC01000013">
    <property type="protein sequence ID" value="OGZ01363.1"/>
    <property type="molecule type" value="Genomic_DNA"/>
</dbReference>
<evidence type="ECO:0000313" key="1">
    <source>
        <dbReference type="EMBL" id="OGZ01363.1"/>
    </source>
</evidence>
<evidence type="ECO:0008006" key="3">
    <source>
        <dbReference type="Google" id="ProtNLM"/>
    </source>
</evidence>
<dbReference type="Gene3D" id="2.60.40.10">
    <property type="entry name" value="Immunoglobulins"/>
    <property type="match status" value="1"/>
</dbReference>
<proteinExistence type="predicted"/>
<organism evidence="1 2">
    <name type="scientific">Candidatus Liptonbacteria bacterium RIFCSPLOWO2_01_FULL_56_20</name>
    <dbReference type="NCBI Taxonomy" id="1798652"/>
    <lineage>
        <taxon>Bacteria</taxon>
        <taxon>Candidatus Liptoniibacteriota</taxon>
    </lineage>
</organism>
<dbReference type="Proteomes" id="UP000178495">
    <property type="component" value="Unassembled WGS sequence"/>
</dbReference>
<protein>
    <recommendedName>
        <fullName evidence="3">Purple acid phosphatase N-terminal domain-containing protein</fullName>
    </recommendedName>
</protein>
<dbReference type="InterPro" id="IPR013783">
    <property type="entry name" value="Ig-like_fold"/>
</dbReference>